<dbReference type="GO" id="GO:0005776">
    <property type="term" value="C:autophagosome"/>
    <property type="evidence" value="ECO:0007669"/>
    <property type="project" value="UniProtKB-SubCell"/>
</dbReference>
<evidence type="ECO:0000256" key="1">
    <source>
        <dbReference type="ARBA" id="ARBA00004419"/>
    </source>
</evidence>
<dbReference type="PROSITE" id="PS50030">
    <property type="entry name" value="UBA"/>
    <property type="match status" value="1"/>
</dbReference>
<dbReference type="AlphaFoldDB" id="A0A1R2BGD9"/>
<dbReference type="InterPro" id="IPR000433">
    <property type="entry name" value="Znf_ZZ"/>
</dbReference>
<comment type="subcellular location">
    <subcellularLocation>
        <location evidence="1">Cytoplasmic vesicle</location>
        <location evidence="1">Autophagosome</location>
    </subcellularLocation>
</comment>
<name>A0A1R2BGD9_9CILI</name>
<dbReference type="EMBL" id="MPUH01000665">
    <property type="protein sequence ID" value="OMJ75847.1"/>
    <property type="molecule type" value="Genomic_DNA"/>
</dbReference>
<keyword evidence="5" id="KW-0968">Cytoplasmic vesicle</keyword>
<dbReference type="InterPro" id="IPR053793">
    <property type="entry name" value="PB1-like"/>
</dbReference>
<dbReference type="Gene3D" id="1.10.8.10">
    <property type="entry name" value="DNA helicase RuvA subunit, C-terminal domain"/>
    <property type="match status" value="1"/>
</dbReference>
<dbReference type="Pfam" id="PF00569">
    <property type="entry name" value="ZZ"/>
    <property type="match status" value="1"/>
</dbReference>
<dbReference type="InterPro" id="IPR000270">
    <property type="entry name" value="PB1_dom"/>
</dbReference>
<dbReference type="SUPFAM" id="SSF54277">
    <property type="entry name" value="CAD &amp; PB1 domains"/>
    <property type="match status" value="1"/>
</dbReference>
<evidence type="ECO:0000259" key="9">
    <source>
        <dbReference type="PROSITE" id="PS51745"/>
    </source>
</evidence>
<protein>
    <recommendedName>
        <fullName evidence="12">ZZ-type domain-containing protein</fullName>
    </recommendedName>
</protein>
<dbReference type="PANTHER" id="PTHR20930:SF0">
    <property type="entry name" value="PROTEIN ILRUN"/>
    <property type="match status" value="1"/>
</dbReference>
<dbReference type="Pfam" id="PF00627">
    <property type="entry name" value="UBA"/>
    <property type="match status" value="1"/>
</dbReference>
<dbReference type="SMART" id="SM00291">
    <property type="entry name" value="ZnF_ZZ"/>
    <property type="match status" value="1"/>
</dbReference>
<keyword evidence="4" id="KW-0862">Zinc</keyword>
<organism evidence="10 11">
    <name type="scientific">Stentor coeruleus</name>
    <dbReference type="NCBI Taxonomy" id="5963"/>
    <lineage>
        <taxon>Eukaryota</taxon>
        <taxon>Sar</taxon>
        <taxon>Alveolata</taxon>
        <taxon>Ciliophora</taxon>
        <taxon>Postciliodesmatophora</taxon>
        <taxon>Heterotrichea</taxon>
        <taxon>Heterotrichida</taxon>
        <taxon>Stentoridae</taxon>
        <taxon>Stentor</taxon>
    </lineage>
</organism>
<evidence type="ECO:0000256" key="6">
    <source>
        <dbReference type="PROSITE-ProRule" id="PRU00228"/>
    </source>
</evidence>
<evidence type="ECO:0000256" key="3">
    <source>
        <dbReference type="ARBA" id="ARBA00022771"/>
    </source>
</evidence>
<dbReference type="PROSITE" id="PS01357">
    <property type="entry name" value="ZF_ZZ_1"/>
    <property type="match status" value="1"/>
</dbReference>
<dbReference type="SUPFAM" id="SSF57850">
    <property type="entry name" value="RING/U-box"/>
    <property type="match status" value="1"/>
</dbReference>
<dbReference type="Pfam" id="PF00564">
    <property type="entry name" value="PB1"/>
    <property type="match status" value="1"/>
</dbReference>
<dbReference type="SMART" id="SM00165">
    <property type="entry name" value="UBA"/>
    <property type="match status" value="1"/>
</dbReference>
<dbReference type="Gene3D" id="3.10.20.90">
    <property type="entry name" value="Phosphatidylinositol 3-kinase Catalytic Subunit, Chain A, domain 1"/>
    <property type="match status" value="1"/>
</dbReference>
<evidence type="ECO:0008006" key="12">
    <source>
        <dbReference type="Google" id="ProtNLM"/>
    </source>
</evidence>
<accession>A0A1R2BGD9</accession>
<evidence type="ECO:0000256" key="4">
    <source>
        <dbReference type="ARBA" id="ARBA00022833"/>
    </source>
</evidence>
<dbReference type="GO" id="GO:0008270">
    <property type="term" value="F:zinc ion binding"/>
    <property type="evidence" value="ECO:0007669"/>
    <property type="project" value="UniProtKB-KW"/>
</dbReference>
<dbReference type="Gene3D" id="3.30.60.90">
    <property type="match status" value="1"/>
</dbReference>
<evidence type="ECO:0000313" key="10">
    <source>
        <dbReference type="EMBL" id="OMJ75847.1"/>
    </source>
</evidence>
<feature type="domain" description="UBA" evidence="7">
    <location>
        <begin position="314"/>
        <end position="354"/>
    </location>
</feature>
<comment type="caution">
    <text evidence="10">The sequence shown here is derived from an EMBL/GenBank/DDBJ whole genome shotgun (WGS) entry which is preliminary data.</text>
</comment>
<dbReference type="InterPro" id="IPR013783">
    <property type="entry name" value="Ig-like_fold"/>
</dbReference>
<dbReference type="CDD" id="cd05992">
    <property type="entry name" value="PB1"/>
    <property type="match status" value="1"/>
</dbReference>
<keyword evidence="2" id="KW-0479">Metal-binding</keyword>
<keyword evidence="11" id="KW-1185">Reference proteome</keyword>
<dbReference type="PROSITE" id="PS50135">
    <property type="entry name" value="ZF_ZZ_2"/>
    <property type="match status" value="1"/>
</dbReference>
<feature type="domain" description="PB1" evidence="9">
    <location>
        <begin position="3"/>
        <end position="79"/>
    </location>
</feature>
<proteinExistence type="predicted"/>
<dbReference type="InterPro" id="IPR015940">
    <property type="entry name" value="UBA"/>
</dbReference>
<dbReference type="CDD" id="cd14947">
    <property type="entry name" value="NBR1_like"/>
    <property type="match status" value="1"/>
</dbReference>
<keyword evidence="3 6" id="KW-0863">Zinc-finger</keyword>
<dbReference type="InterPro" id="IPR043145">
    <property type="entry name" value="Znf_ZZ_sf"/>
</dbReference>
<dbReference type="InterPro" id="IPR009060">
    <property type="entry name" value="UBA-like_sf"/>
</dbReference>
<evidence type="ECO:0000313" key="11">
    <source>
        <dbReference type="Proteomes" id="UP000187209"/>
    </source>
</evidence>
<dbReference type="CDD" id="cd02340">
    <property type="entry name" value="ZZ_NBR1_like"/>
    <property type="match status" value="1"/>
</dbReference>
<dbReference type="Proteomes" id="UP000187209">
    <property type="component" value="Unassembled WGS sequence"/>
</dbReference>
<evidence type="ECO:0000259" key="8">
    <source>
        <dbReference type="PROSITE" id="PS50135"/>
    </source>
</evidence>
<evidence type="ECO:0000259" key="7">
    <source>
        <dbReference type="PROSITE" id="PS50030"/>
    </source>
</evidence>
<evidence type="ECO:0000256" key="5">
    <source>
        <dbReference type="ARBA" id="ARBA00023329"/>
    </source>
</evidence>
<dbReference type="SUPFAM" id="SSF46934">
    <property type="entry name" value="UBA-like"/>
    <property type="match status" value="1"/>
</dbReference>
<reference evidence="10 11" key="1">
    <citation type="submission" date="2016-11" db="EMBL/GenBank/DDBJ databases">
        <title>The macronuclear genome of Stentor coeruleus: a giant cell with tiny introns.</title>
        <authorList>
            <person name="Slabodnick M."/>
            <person name="Ruby J.G."/>
            <person name="Reiff S.B."/>
            <person name="Swart E.C."/>
            <person name="Gosai S."/>
            <person name="Prabakaran S."/>
            <person name="Witkowska E."/>
            <person name="Larue G.E."/>
            <person name="Fisher S."/>
            <person name="Freeman R.M."/>
            <person name="Gunawardena J."/>
            <person name="Chu W."/>
            <person name="Stover N.A."/>
            <person name="Gregory B.D."/>
            <person name="Nowacki M."/>
            <person name="Derisi J."/>
            <person name="Roy S.W."/>
            <person name="Marshall W.F."/>
            <person name="Sood P."/>
        </authorList>
    </citation>
    <scope>NUCLEOTIDE SEQUENCE [LARGE SCALE GENOMIC DNA]</scope>
    <source>
        <strain evidence="10">WM001</strain>
    </source>
</reference>
<dbReference type="OrthoDB" id="313562at2759"/>
<dbReference type="Pfam" id="PF16158">
    <property type="entry name" value="N_BRCA1_IG"/>
    <property type="match status" value="1"/>
</dbReference>
<gene>
    <name evidence="10" type="ORF">SteCoe_24907</name>
</gene>
<dbReference type="Gene3D" id="2.60.40.10">
    <property type="entry name" value="Immunoglobulins"/>
    <property type="match status" value="1"/>
</dbReference>
<evidence type="ECO:0000256" key="2">
    <source>
        <dbReference type="ARBA" id="ARBA00022723"/>
    </source>
</evidence>
<dbReference type="GO" id="GO:0031410">
    <property type="term" value="C:cytoplasmic vesicle"/>
    <property type="evidence" value="ECO:0007669"/>
    <property type="project" value="UniProtKB-KW"/>
</dbReference>
<sequence>MSESKFSIELIYDTACRALKKVPNSIKELISEVENEFKVSGVIFKYMDEEGDMITVSTDQELLESYEILRELQIPLFKIMIQNGPNFKQLEKDDSDIEITENYLNSVRHMVRNEMEKSIGYNRVTEPIWENVKCDGCQESPITGFRFKCTVCDDFDFCEFCEMTMQHPHPFLKLSTLDHSVNLIKVALDNKPAKTFTKAVTMKKPKMKFVQHVSYVEGEKVKPGQVMEKIWKLKNIGNDEWPAGCKVDYVKGDLQGVGYEIGSVKSGDSIDVIASINIPPTEGRYTGVWRLFTPDGVSFGDKLYIVVQSLYEDGVNEKQLNDLVELGFNREKARQALRLFPGDTQEAFKYLVNNN</sequence>
<dbReference type="SMART" id="SM00666">
    <property type="entry name" value="PB1"/>
    <property type="match status" value="1"/>
</dbReference>
<dbReference type="PROSITE" id="PS51745">
    <property type="entry name" value="PB1"/>
    <property type="match status" value="1"/>
</dbReference>
<feature type="domain" description="ZZ-type" evidence="8">
    <location>
        <begin position="129"/>
        <end position="179"/>
    </location>
</feature>
<dbReference type="PANTHER" id="PTHR20930">
    <property type="entry name" value="OVARIAN CARCINOMA ANTIGEN CA125-RELATED"/>
    <property type="match status" value="1"/>
</dbReference>
<dbReference type="InterPro" id="IPR032350">
    <property type="entry name" value="Nbr1_FW"/>
</dbReference>